<comment type="subcellular location">
    <subcellularLocation>
        <location evidence="1">Membrane</location>
        <topology evidence="1">Multi-pass membrane protein</topology>
    </subcellularLocation>
</comment>
<dbReference type="RefSeq" id="WP_304994110.1">
    <property type="nucleotide sequence ID" value="NZ_CP101717.1"/>
</dbReference>
<dbReference type="PIRSF" id="PIRSF005859">
    <property type="entry name" value="PBR"/>
    <property type="match status" value="1"/>
</dbReference>
<organism evidence="7">
    <name type="scientific">Salinispirillum sp. LH 10-3-1</name>
    <dbReference type="NCBI Taxonomy" id="2952525"/>
    <lineage>
        <taxon>Bacteria</taxon>
        <taxon>Pseudomonadati</taxon>
        <taxon>Pseudomonadota</taxon>
        <taxon>Gammaproteobacteria</taxon>
        <taxon>Oceanospirillales</taxon>
        <taxon>Saccharospirillaceae</taxon>
        <taxon>Salinispirillum</taxon>
    </lineage>
</organism>
<evidence type="ECO:0000256" key="2">
    <source>
        <dbReference type="ARBA" id="ARBA00007524"/>
    </source>
</evidence>
<evidence type="ECO:0000256" key="5">
    <source>
        <dbReference type="ARBA" id="ARBA00023136"/>
    </source>
</evidence>
<dbReference type="InterPro" id="IPR004307">
    <property type="entry name" value="TspO_MBR"/>
</dbReference>
<keyword evidence="3 6" id="KW-0812">Transmembrane</keyword>
<evidence type="ECO:0000256" key="1">
    <source>
        <dbReference type="ARBA" id="ARBA00004141"/>
    </source>
</evidence>
<proteinExistence type="inferred from homology"/>
<dbReference type="GO" id="GO:0033013">
    <property type="term" value="P:tetrapyrrole metabolic process"/>
    <property type="evidence" value="ECO:0007669"/>
    <property type="project" value="UniProtKB-ARBA"/>
</dbReference>
<dbReference type="PANTHER" id="PTHR10057:SF0">
    <property type="entry name" value="TRANSLOCATOR PROTEIN"/>
    <property type="match status" value="1"/>
</dbReference>
<gene>
    <name evidence="7" type="ORF">NFC81_08795</name>
</gene>
<evidence type="ECO:0000256" key="6">
    <source>
        <dbReference type="SAM" id="Phobius"/>
    </source>
</evidence>
<reference evidence="7" key="1">
    <citation type="submission" date="2022-07" db="EMBL/GenBank/DDBJ databases">
        <title>Complete genome sequence of Salinispirillum sp. LH10-3-1 capable of multiple carbohydrate inversion isolated from a soda lake.</title>
        <authorList>
            <person name="Liu J."/>
            <person name="Zhai Y."/>
            <person name="Zhang H."/>
            <person name="Yang H."/>
            <person name="Qu J."/>
            <person name="Li J."/>
        </authorList>
    </citation>
    <scope>NUCLEOTIDE SEQUENCE</scope>
    <source>
        <strain evidence="7">LH 10-3-1</strain>
    </source>
</reference>
<evidence type="ECO:0000256" key="4">
    <source>
        <dbReference type="ARBA" id="ARBA00022989"/>
    </source>
</evidence>
<keyword evidence="4 6" id="KW-1133">Transmembrane helix</keyword>
<dbReference type="InterPro" id="IPR038330">
    <property type="entry name" value="TspO/MBR-related_sf"/>
</dbReference>
<dbReference type="PANTHER" id="PTHR10057">
    <property type="entry name" value="PERIPHERAL-TYPE BENZODIAZEPINE RECEPTOR"/>
    <property type="match status" value="1"/>
</dbReference>
<name>A0AB38YBT5_9GAMM</name>
<comment type="similarity">
    <text evidence="2">Belongs to the TspO/BZRP family.</text>
</comment>
<keyword evidence="5 6" id="KW-0472">Membrane</keyword>
<dbReference type="CDD" id="cd15904">
    <property type="entry name" value="TSPO_MBR"/>
    <property type="match status" value="1"/>
</dbReference>
<dbReference type="FunFam" id="1.20.1260.100:FF:000001">
    <property type="entry name" value="translocator protein 2"/>
    <property type="match status" value="1"/>
</dbReference>
<feature type="transmembrane region" description="Helical" evidence="6">
    <location>
        <begin position="105"/>
        <end position="126"/>
    </location>
</feature>
<dbReference type="Gene3D" id="1.20.1260.100">
    <property type="entry name" value="TspO/MBR protein"/>
    <property type="match status" value="1"/>
</dbReference>
<dbReference type="Pfam" id="PF03073">
    <property type="entry name" value="TspO_MBR"/>
    <property type="match status" value="1"/>
</dbReference>
<dbReference type="AlphaFoldDB" id="A0AB38YBT5"/>
<feature type="transmembrane region" description="Helical" evidence="6">
    <location>
        <begin position="55"/>
        <end position="72"/>
    </location>
</feature>
<dbReference type="EMBL" id="CP101717">
    <property type="protein sequence ID" value="WLD56826.1"/>
    <property type="molecule type" value="Genomic_DNA"/>
</dbReference>
<dbReference type="GO" id="GO:0016020">
    <property type="term" value="C:membrane"/>
    <property type="evidence" value="ECO:0007669"/>
    <property type="project" value="UniProtKB-SubCell"/>
</dbReference>
<accession>A0AB38YBT5</accession>
<feature type="transmembrane region" description="Helical" evidence="6">
    <location>
        <begin position="79"/>
        <end position="99"/>
    </location>
</feature>
<evidence type="ECO:0000256" key="3">
    <source>
        <dbReference type="ARBA" id="ARBA00022692"/>
    </source>
</evidence>
<sequence>MTLLKQTIGLAGWLAATFAAAALGAMASVRAESFYLSLELPRWAPPPWLFGPVWSALYLIIAIAAWMVWRVYGFRQAGFALGLFLVQLVANALWTSLFFSWRLGAVAFIEILILWVLIAALIVAFWRLNKVAALLLAPYFAWVSFAAVLTYATWTLNPGTL</sequence>
<protein>
    <submittedName>
        <fullName evidence="7">Tryptophan-rich sensory protein</fullName>
    </submittedName>
</protein>
<evidence type="ECO:0000313" key="7">
    <source>
        <dbReference type="EMBL" id="WLD56826.1"/>
    </source>
</evidence>
<feature type="transmembrane region" description="Helical" evidence="6">
    <location>
        <begin position="133"/>
        <end position="154"/>
    </location>
</feature>